<protein>
    <recommendedName>
        <fullName evidence="3">Peptidase M60 domain-containing protein</fullName>
    </recommendedName>
</protein>
<feature type="region of interest" description="Disordered" evidence="1">
    <location>
        <begin position="21"/>
        <end position="55"/>
    </location>
</feature>
<dbReference type="NCBIfam" id="NF038322">
    <property type="entry name" value="ImpA_fam_HExGH"/>
    <property type="match status" value="1"/>
</dbReference>
<feature type="domain" description="Peptidase M60" evidence="3">
    <location>
        <begin position="484"/>
        <end position="807"/>
    </location>
</feature>
<feature type="chain" id="PRO_5041262133" description="Peptidase M60 domain-containing protein" evidence="2">
    <location>
        <begin position="18"/>
        <end position="935"/>
    </location>
</feature>
<dbReference type="SMART" id="SM01276">
    <property type="entry name" value="M60-like"/>
    <property type="match status" value="1"/>
</dbReference>
<dbReference type="PROSITE" id="PS51257">
    <property type="entry name" value="PROKAR_LIPOPROTEIN"/>
    <property type="match status" value="1"/>
</dbReference>
<dbReference type="Gene3D" id="1.10.390.30">
    <property type="entry name" value="Peptidase M60, enhancin-like domain 3"/>
    <property type="match status" value="1"/>
</dbReference>
<proteinExistence type="predicted"/>
<dbReference type="InterPro" id="IPR042279">
    <property type="entry name" value="Pep_M60_3"/>
</dbReference>
<comment type="caution">
    <text evidence="4">The sequence shown here is derived from an EMBL/GenBank/DDBJ whole genome shotgun (WGS) entry which is preliminary data.</text>
</comment>
<reference evidence="4" key="2">
    <citation type="submission" date="2023-01" db="EMBL/GenBank/DDBJ databases">
        <title>Draft genome sequence of Litoribrevibacter albus strain NBRC 110071.</title>
        <authorList>
            <person name="Sun Q."/>
            <person name="Mori K."/>
        </authorList>
    </citation>
    <scope>NUCLEOTIDE SEQUENCE</scope>
    <source>
        <strain evidence="4">NBRC 110071</strain>
    </source>
</reference>
<feature type="signal peptide" evidence="2">
    <location>
        <begin position="1"/>
        <end position="17"/>
    </location>
</feature>
<evidence type="ECO:0000256" key="1">
    <source>
        <dbReference type="SAM" id="MobiDB-lite"/>
    </source>
</evidence>
<dbReference type="EMBL" id="BSNM01000027">
    <property type="protein sequence ID" value="GLQ33655.1"/>
    <property type="molecule type" value="Genomic_DNA"/>
</dbReference>
<evidence type="ECO:0000313" key="5">
    <source>
        <dbReference type="Proteomes" id="UP001161389"/>
    </source>
</evidence>
<evidence type="ECO:0000313" key="4">
    <source>
        <dbReference type="EMBL" id="GLQ33655.1"/>
    </source>
</evidence>
<dbReference type="Proteomes" id="UP001161389">
    <property type="component" value="Unassembled WGS sequence"/>
</dbReference>
<dbReference type="InterPro" id="IPR040711">
    <property type="entry name" value="IMPa_N_2"/>
</dbReference>
<keyword evidence="2" id="KW-0732">Signal</keyword>
<gene>
    <name evidence="4" type="ORF">GCM10007876_41350</name>
</gene>
<evidence type="ECO:0000259" key="3">
    <source>
        <dbReference type="PROSITE" id="PS51723"/>
    </source>
</evidence>
<reference evidence="4" key="1">
    <citation type="journal article" date="2014" name="Int. J. Syst. Evol. Microbiol.">
        <title>Complete genome sequence of Corynebacterium casei LMG S-19264T (=DSM 44701T), isolated from a smear-ripened cheese.</title>
        <authorList>
            <consortium name="US DOE Joint Genome Institute (JGI-PGF)"/>
            <person name="Walter F."/>
            <person name="Albersmeier A."/>
            <person name="Kalinowski J."/>
            <person name="Ruckert C."/>
        </authorList>
    </citation>
    <scope>NUCLEOTIDE SEQUENCE</scope>
    <source>
        <strain evidence="4">NBRC 110071</strain>
    </source>
</reference>
<dbReference type="Pfam" id="PF18642">
    <property type="entry name" value="IMPa_helical"/>
    <property type="match status" value="1"/>
</dbReference>
<feature type="compositionally biased region" description="Low complexity" evidence="1">
    <location>
        <begin position="27"/>
        <end position="39"/>
    </location>
</feature>
<dbReference type="InterPro" id="IPR031161">
    <property type="entry name" value="Peptidase_M60_dom"/>
</dbReference>
<dbReference type="PROSITE" id="PS51723">
    <property type="entry name" value="PEPTIDASE_M60"/>
    <property type="match status" value="1"/>
</dbReference>
<keyword evidence="5" id="KW-1185">Reference proteome</keyword>
<evidence type="ECO:0000256" key="2">
    <source>
        <dbReference type="SAM" id="SignalP"/>
    </source>
</evidence>
<dbReference type="InterPro" id="IPR041549">
    <property type="entry name" value="IMPa_helical"/>
</dbReference>
<dbReference type="AlphaFoldDB" id="A0AA37W8A6"/>
<dbReference type="Pfam" id="PF18650">
    <property type="entry name" value="IMPa_N_2"/>
    <property type="match status" value="1"/>
</dbReference>
<accession>A0AA37W8A6</accession>
<sequence>MLARVFFVSCVCFLLQACGGGSGGGSDNVSSSSTENNNSVTPAEETEVEKALRTGDAREVSQSITLVNAALDTIDDYRTQYSSIKRQLLQLNTDGSAKQDGSSLTNLTWDVTHDAAQLKATFGVNDTLLISNASQNSTAGSEAFGIIGQEAEDSITSRYMVLGSNPMRTWQRGFDINDAMHQWLKNSIEWLTGRENFNETPLKVRIAHMSDGYYFPDQSATRNWLDTYYPGQVEYNVADSCNGNALLSCVQEQPDLLIISQEKLDGLSTSVITNAIVQAQAQGTAVLYLHTDGHMETLGTAILNHFNVEFVGDNYWDKYYLSAQNMGAYLEETPEHISEIETLLQTLSQSSAQLTATFDWSQCVDDDCSAMPNLQADVLDGANEVRSMMSKLDQNKTNIFANSDRYQLEKLLALLGDHYRQSIQYPMTRGETSTSDFIHAMYADMSVYNIRSVNPVPTDLGNFSRTDFSHITPTNKTISMTTKRYFRAAGVYAMPGQTVQVTRLDSSDVTTKVFVNSIRSGSTHWFGENQAYNRPKYLQSTHIEIQPGETLAITSPYGGPIQLEFGENGHTVEFRFERIGLHPFWNGSEDNQSFEQQLSANDFDWAELSTAGFEVHSRTSKMVNSMNNWGGTAADVALATERYVSNLPHVLAGFQGPGIDVIPEIHDFANDNGFTVTNIDIVKHMNADQPTCGWGCSGNPYDAGWDFSPIGHGDIHELGHGLERSRFRFEGWPTHASTNPYSYHSKSHYYQDTGNEPNCQSLPFKELFDALQAAQSQADPTQYMIDQGFTDWSHGAAIYIQMMMASQAQGVLQDGWMLLPRLHIVEREFGSALSDETTWDANKTALGFSTYSLAEANSINKNDWLNIALSKVTGLAMDSYLTMWGFPPSTKAQQQVTALGLPAMNKTFYASEGTEFCKGFDKPAVAIDGTSTWPL</sequence>
<dbReference type="RefSeq" id="WP_284384172.1">
    <property type="nucleotide sequence ID" value="NZ_BSNM01000027.1"/>
</dbReference>
<name>A0AA37W8A6_9GAMM</name>
<organism evidence="4 5">
    <name type="scientific">Litoribrevibacter albus</name>
    <dbReference type="NCBI Taxonomy" id="1473156"/>
    <lineage>
        <taxon>Bacteria</taxon>
        <taxon>Pseudomonadati</taxon>
        <taxon>Pseudomonadota</taxon>
        <taxon>Gammaproteobacteria</taxon>
        <taxon>Oceanospirillales</taxon>
        <taxon>Oceanospirillaceae</taxon>
        <taxon>Litoribrevibacter</taxon>
    </lineage>
</organism>